<dbReference type="AlphaFoldDB" id="A0A517SDT7"/>
<proteinExistence type="predicted"/>
<dbReference type="InParanoid" id="A0A517SDT7"/>
<dbReference type="OrthoDB" id="6276154at2"/>
<evidence type="ECO:0000313" key="1">
    <source>
        <dbReference type="EMBL" id="QDT54292.1"/>
    </source>
</evidence>
<keyword evidence="2" id="KW-1185">Reference proteome</keyword>
<dbReference type="EMBL" id="CP036271">
    <property type="protein sequence ID" value="QDT54292.1"/>
    <property type="molecule type" value="Genomic_DNA"/>
</dbReference>
<dbReference type="Proteomes" id="UP000315700">
    <property type="component" value="Chromosome"/>
</dbReference>
<dbReference type="KEGG" id="ccos:Pan44_23200"/>
<gene>
    <name evidence="1" type="ORF">Pan44_23200</name>
</gene>
<sequence length="327" mass="36570">MALTPIDEIHAAQIAAGTIGRTKGHEFEAKLSADLNQLAAIPDVEPVKGEQRHLKVGHPDRELVRYILRSKGLKGVKNIRAAWLGGLATFKKGDVVKSKSGIVVKRSKSDILLEISHSGGVDNIGVSVKTCHNKTPTNDQLYCTTAQAFANLLRNNKIPVSDAAERALRMFCGDPGFRPCDDASTPKDRVCSNERWFYDELPQTERNEFQSIFSKYQREISTILLQKAYPEDDPHAPEFLLHQTVAFSDIAKCECAIFRMDELVDQSCKRSGFSTASYTVKKGRFKSSVPHLAPRFGFIQFQRLGNKQNATQLQFNLEAGYFYKLSE</sequence>
<organism evidence="1 2">
    <name type="scientific">Caulifigura coniformis</name>
    <dbReference type="NCBI Taxonomy" id="2527983"/>
    <lineage>
        <taxon>Bacteria</taxon>
        <taxon>Pseudomonadati</taxon>
        <taxon>Planctomycetota</taxon>
        <taxon>Planctomycetia</taxon>
        <taxon>Planctomycetales</taxon>
        <taxon>Planctomycetaceae</taxon>
        <taxon>Caulifigura</taxon>
    </lineage>
</organism>
<reference evidence="1 2" key="1">
    <citation type="submission" date="2019-02" db="EMBL/GenBank/DDBJ databases">
        <title>Deep-cultivation of Planctomycetes and their phenomic and genomic characterization uncovers novel biology.</title>
        <authorList>
            <person name="Wiegand S."/>
            <person name="Jogler M."/>
            <person name="Boedeker C."/>
            <person name="Pinto D."/>
            <person name="Vollmers J."/>
            <person name="Rivas-Marin E."/>
            <person name="Kohn T."/>
            <person name="Peeters S.H."/>
            <person name="Heuer A."/>
            <person name="Rast P."/>
            <person name="Oberbeckmann S."/>
            <person name="Bunk B."/>
            <person name="Jeske O."/>
            <person name="Meyerdierks A."/>
            <person name="Storesund J.E."/>
            <person name="Kallscheuer N."/>
            <person name="Luecker S."/>
            <person name="Lage O.M."/>
            <person name="Pohl T."/>
            <person name="Merkel B.J."/>
            <person name="Hornburger P."/>
            <person name="Mueller R.-W."/>
            <person name="Bruemmer F."/>
            <person name="Labrenz M."/>
            <person name="Spormann A.M."/>
            <person name="Op den Camp H."/>
            <person name="Overmann J."/>
            <person name="Amann R."/>
            <person name="Jetten M.S.M."/>
            <person name="Mascher T."/>
            <person name="Medema M.H."/>
            <person name="Devos D.P."/>
            <person name="Kaster A.-K."/>
            <person name="Ovreas L."/>
            <person name="Rohde M."/>
            <person name="Galperin M.Y."/>
            <person name="Jogler C."/>
        </authorList>
    </citation>
    <scope>NUCLEOTIDE SEQUENCE [LARGE SCALE GENOMIC DNA]</scope>
    <source>
        <strain evidence="1 2">Pan44</strain>
    </source>
</reference>
<dbReference type="RefSeq" id="WP_145030165.1">
    <property type="nucleotide sequence ID" value="NZ_CP036271.1"/>
</dbReference>
<protein>
    <submittedName>
        <fullName evidence="1">Uncharacterized protein</fullName>
    </submittedName>
</protein>
<dbReference type="REBASE" id="355851">
    <property type="entry name" value="PbaPan44ORF23210P"/>
</dbReference>
<accession>A0A517SDT7</accession>
<name>A0A517SDT7_9PLAN</name>
<evidence type="ECO:0000313" key="2">
    <source>
        <dbReference type="Proteomes" id="UP000315700"/>
    </source>
</evidence>